<dbReference type="Proteomes" id="UP000811282">
    <property type="component" value="Unassembled WGS sequence"/>
</dbReference>
<reference evidence="1 2" key="1">
    <citation type="journal article" date="2021" name="Genome Biol. Evol.">
        <title>The evolution of interdependence in a four-way mealybug symbiosis.</title>
        <authorList>
            <person name="Garber A.I."/>
            <person name="Kupper M."/>
            <person name="Laetsch D.R."/>
            <person name="Weldon S.R."/>
            <person name="Ladinsky M.S."/>
            <person name="Bjorkman P.J."/>
            <person name="McCutcheon J.P."/>
        </authorList>
    </citation>
    <scope>NUCLEOTIDE SEQUENCE [LARGE SCALE GENOMIC DNA]</scope>
    <source>
        <strain evidence="1">SOD</strain>
    </source>
</reference>
<protein>
    <recommendedName>
        <fullName evidence="3">PepSY domain-containing protein</fullName>
    </recommendedName>
</protein>
<evidence type="ECO:0008006" key="3">
    <source>
        <dbReference type="Google" id="ProtNLM"/>
    </source>
</evidence>
<gene>
    <name evidence="1" type="ORF">JZM24_07950</name>
</gene>
<evidence type="ECO:0000313" key="1">
    <source>
        <dbReference type="EMBL" id="MBT9432074.1"/>
    </source>
</evidence>
<evidence type="ECO:0000313" key="2">
    <source>
        <dbReference type="Proteomes" id="UP000811282"/>
    </source>
</evidence>
<accession>A0ABS5YBS5</accession>
<organism evidence="1 2">
    <name type="scientific">Candidatus Sodalis endolongispinus</name>
    <dbReference type="NCBI Taxonomy" id="2812662"/>
    <lineage>
        <taxon>Bacteria</taxon>
        <taxon>Pseudomonadati</taxon>
        <taxon>Pseudomonadota</taxon>
        <taxon>Gammaproteobacteria</taxon>
        <taxon>Enterobacterales</taxon>
        <taxon>Bruguierivoracaceae</taxon>
        <taxon>Sodalis</taxon>
    </lineage>
</organism>
<dbReference type="RefSeq" id="WP_215669259.1">
    <property type="nucleotide sequence ID" value="NZ_JAFJYC010000001.1"/>
</dbReference>
<comment type="caution">
    <text evidence="1">The sequence shown here is derived from an EMBL/GenBank/DDBJ whole genome shotgun (WGS) entry which is preliminary data.</text>
</comment>
<dbReference type="EMBL" id="JAFJYC010000001">
    <property type="protein sequence ID" value="MBT9432074.1"/>
    <property type="molecule type" value="Genomic_DNA"/>
</dbReference>
<name>A0ABS5YBS5_9GAMM</name>
<keyword evidence="2" id="KW-1185">Reference proteome</keyword>
<proteinExistence type="predicted"/>
<sequence length="106" mass="11964">MNDTRPLNALFAITLLLFVLSRLFADGTSWRLPVWQDAAGPRQMKQNQIAQQTLRRAGYRCPSPSQLRMDWDGDLLVSCGNKGVVYQVKGVMNGKKLKVQIVRDSD</sequence>